<proteinExistence type="predicted"/>
<feature type="transmembrane region" description="Helical" evidence="1">
    <location>
        <begin position="868"/>
        <end position="891"/>
    </location>
</feature>
<keyword evidence="1" id="KW-0472">Membrane</keyword>
<dbReference type="Proteomes" id="UP001152797">
    <property type="component" value="Unassembled WGS sequence"/>
</dbReference>
<feature type="transmembrane region" description="Helical" evidence="1">
    <location>
        <begin position="803"/>
        <end position="823"/>
    </location>
</feature>
<dbReference type="EMBL" id="CAMXCT010002504">
    <property type="protein sequence ID" value="CAI3998575.1"/>
    <property type="molecule type" value="Genomic_DNA"/>
</dbReference>
<evidence type="ECO:0000313" key="4">
    <source>
        <dbReference type="Proteomes" id="UP001152797"/>
    </source>
</evidence>
<feature type="transmembrane region" description="Helical" evidence="1">
    <location>
        <begin position="929"/>
        <end position="949"/>
    </location>
</feature>
<keyword evidence="1" id="KW-0812">Transmembrane</keyword>
<gene>
    <name evidence="2" type="ORF">C1SCF055_LOCUS24860</name>
</gene>
<feature type="transmembrane region" description="Helical" evidence="1">
    <location>
        <begin position="903"/>
        <end position="923"/>
    </location>
</feature>
<name>A0A9P1CW92_9DINO</name>
<reference evidence="2" key="1">
    <citation type="submission" date="2022-10" db="EMBL/GenBank/DDBJ databases">
        <authorList>
            <person name="Chen Y."/>
            <person name="Dougan E. K."/>
            <person name="Chan C."/>
            <person name="Rhodes N."/>
            <person name="Thang M."/>
        </authorList>
    </citation>
    <scope>NUCLEOTIDE SEQUENCE</scope>
</reference>
<sequence>VDEVDAIVFAQLRRQVATAKDVALLTAAKTVYQLLRNRWVAVVPLPPVAESDPEAADGIEAPTAFCGIQTRLKLWQELGNLLLDLPLLPLLLIVIFSLWRADLVLQQCWSAEDNCQRRKAVILQFLELLRDVLGFLALLVVCITLLRMPKVLLDIYSQRARRTTGDPRFTLQGVSLRSGGDGDQRLAVQAEGLQLEARDLKDIGTIRINVVSKSFWEEISRVFGASVASLGKALLPFTLKDGKHVKYSDFYPQQASIELRLGGRELKSKLLQLEGSLTFCVQLEHRSPRGSEEVLARLPIPARLLQQAVNQPGETVQVPQELLTVSPESVCGDLLSGAGIRNAMWLSEFWQLLLDVAHLLLFLCLALAPWRLLQCVYFACRPSQVWRGTLARQLSSLLLVKEAELIRGAMLKIYRRELEPLLNAAAKDPPFRTSEKLREVAAKLLGRLPMPGKNGEMGLLSELQASNDEVAMAFVEKVKNYSFLQNAVSSYWPGLTLGANLLLLKKSFNPQEHALSLEKIASAQSRADDLLLTLAAEVQAASVEFHSPNDAGLLSSACRKPLSEHRRLVQIFACEVLKDYGTLLLGFLLLISVYRLPAVVEGLRQERQADFVQRMRIVLGCQVRLFMWDLWMLFTAILASLLAIVTLVRALEFLRTAFLHCESLEDLRREAWDATKDALNSIGELFILLTFWDSYKTLVYASIFAVLLPAWGLTLLPIWMRIVLWLALCFLPFLLPSASYALWTFAVVVAMFFLIALVKKGSGSGGVPAHLKTMRVSGMNVLVLLSIFADAALLSSLTYLEPVLQMELCFYIATGITIAWLVVMSMPHAMSSDQNCLKSGKFHVALQLLRRCLLPAAVVLLMQMDGEFSRVACLLLAFLSFTSVLGLDLLSQDHLPDAIGLDLVQPPAFLAGLIFVQMVFTAAQNMTSMWPQCAAAVLMPAWVMVFQCLGGIGGPLWVLPLQLGTSTVVLWSALVRAMPAMSAVGGAAVVTLCAVIAMLLSECLAQRRRREAMEKAGVAKVLRQILDKLTKKGMQLENHHTPQICDTLSPQSVAKELQAFEESTRMEGLSVSFLQNRKEWLATLRRGRNDYEARKKSWEMLDSILR</sequence>
<feature type="transmembrane region" description="Helical" evidence="1">
    <location>
        <begin position="980"/>
        <end position="1000"/>
    </location>
</feature>
<dbReference type="EMBL" id="CAMXCT030002504">
    <property type="protein sequence ID" value="CAL4785887.1"/>
    <property type="molecule type" value="Genomic_DNA"/>
</dbReference>
<dbReference type="OrthoDB" id="436115at2759"/>
<comment type="caution">
    <text evidence="2">The sequence shown here is derived from an EMBL/GenBank/DDBJ whole genome shotgun (WGS) entry which is preliminary data.</text>
</comment>
<feature type="transmembrane region" description="Helical" evidence="1">
    <location>
        <begin position="779"/>
        <end position="797"/>
    </location>
</feature>
<dbReference type="AlphaFoldDB" id="A0A9P1CW92"/>
<protein>
    <submittedName>
        <fullName evidence="2">Uncharacterized protein</fullName>
    </submittedName>
</protein>
<keyword evidence="1" id="KW-1133">Transmembrane helix</keyword>
<keyword evidence="4" id="KW-1185">Reference proteome</keyword>
<feature type="transmembrane region" description="Helical" evidence="1">
    <location>
        <begin position="625"/>
        <end position="648"/>
    </location>
</feature>
<feature type="transmembrane region" description="Helical" evidence="1">
    <location>
        <begin position="740"/>
        <end position="758"/>
    </location>
</feature>
<organism evidence="2">
    <name type="scientific">Cladocopium goreaui</name>
    <dbReference type="NCBI Taxonomy" id="2562237"/>
    <lineage>
        <taxon>Eukaryota</taxon>
        <taxon>Sar</taxon>
        <taxon>Alveolata</taxon>
        <taxon>Dinophyceae</taxon>
        <taxon>Suessiales</taxon>
        <taxon>Symbiodiniaceae</taxon>
        <taxon>Cladocopium</taxon>
    </lineage>
</organism>
<reference evidence="3" key="2">
    <citation type="submission" date="2024-04" db="EMBL/GenBank/DDBJ databases">
        <authorList>
            <person name="Chen Y."/>
            <person name="Shah S."/>
            <person name="Dougan E. K."/>
            <person name="Thang M."/>
            <person name="Chan C."/>
        </authorList>
    </citation>
    <scope>NUCLEOTIDE SEQUENCE [LARGE SCALE GENOMIC DNA]</scope>
</reference>
<accession>A0A9P1CW92</accession>
<evidence type="ECO:0000313" key="3">
    <source>
        <dbReference type="EMBL" id="CAL1151950.1"/>
    </source>
</evidence>
<evidence type="ECO:0000313" key="2">
    <source>
        <dbReference type="EMBL" id="CAI3998575.1"/>
    </source>
</evidence>
<evidence type="ECO:0000256" key="1">
    <source>
        <dbReference type="SAM" id="Phobius"/>
    </source>
</evidence>
<dbReference type="EMBL" id="CAMXCT020002504">
    <property type="protein sequence ID" value="CAL1151950.1"/>
    <property type="molecule type" value="Genomic_DNA"/>
</dbReference>
<feature type="non-terminal residue" evidence="2">
    <location>
        <position position="1"/>
    </location>
</feature>